<dbReference type="EMBL" id="CAXLJM020000215">
    <property type="protein sequence ID" value="CAL8149504.1"/>
    <property type="molecule type" value="Genomic_DNA"/>
</dbReference>
<feature type="compositionally biased region" description="Acidic residues" evidence="1">
    <location>
        <begin position="73"/>
        <end position="87"/>
    </location>
</feature>
<name>A0ABP1SAJ6_9HEXA</name>
<accession>A0ABP1SAJ6</accession>
<comment type="caution">
    <text evidence="2">The sequence shown here is derived from an EMBL/GenBank/DDBJ whole genome shotgun (WGS) entry which is preliminary data.</text>
</comment>
<protein>
    <submittedName>
        <fullName evidence="2">Uncharacterized protein</fullName>
    </submittedName>
</protein>
<sequence length="168" mass="18843">MTVAGPTAVKPPVVELQEKAVRVEHATEIIQQAKSKVEDDEYKNQMGEQTYYGWSPQDSGDRVIDSIATSSDADMEPEPGSEVDISDTDLPKVKEGNGIVDLPMKKHLFGVRTDRTGWLGSKSEFFEPSEKRLLVDQVMREFLLEKLIDKPDTWTSFLDLSIAMARPD</sequence>
<evidence type="ECO:0000256" key="1">
    <source>
        <dbReference type="SAM" id="MobiDB-lite"/>
    </source>
</evidence>
<reference evidence="2 3" key="1">
    <citation type="submission" date="2024-08" db="EMBL/GenBank/DDBJ databases">
        <authorList>
            <person name="Cucini C."/>
            <person name="Frati F."/>
        </authorList>
    </citation>
    <scope>NUCLEOTIDE SEQUENCE [LARGE SCALE GENOMIC DNA]</scope>
</reference>
<dbReference type="Proteomes" id="UP001642540">
    <property type="component" value="Unassembled WGS sequence"/>
</dbReference>
<evidence type="ECO:0000313" key="3">
    <source>
        <dbReference type="Proteomes" id="UP001642540"/>
    </source>
</evidence>
<evidence type="ECO:0000313" key="2">
    <source>
        <dbReference type="EMBL" id="CAL8149504.1"/>
    </source>
</evidence>
<proteinExistence type="predicted"/>
<gene>
    <name evidence="2" type="ORF">ODALV1_LOCUS31754</name>
</gene>
<feature type="region of interest" description="Disordered" evidence="1">
    <location>
        <begin position="69"/>
        <end position="90"/>
    </location>
</feature>
<organism evidence="2 3">
    <name type="scientific">Orchesella dallaii</name>
    <dbReference type="NCBI Taxonomy" id="48710"/>
    <lineage>
        <taxon>Eukaryota</taxon>
        <taxon>Metazoa</taxon>
        <taxon>Ecdysozoa</taxon>
        <taxon>Arthropoda</taxon>
        <taxon>Hexapoda</taxon>
        <taxon>Collembola</taxon>
        <taxon>Entomobryomorpha</taxon>
        <taxon>Entomobryoidea</taxon>
        <taxon>Orchesellidae</taxon>
        <taxon>Orchesellinae</taxon>
        <taxon>Orchesella</taxon>
    </lineage>
</organism>
<keyword evidence="3" id="KW-1185">Reference proteome</keyword>